<dbReference type="InterPro" id="IPR021372">
    <property type="entry name" value="DUF2989"/>
</dbReference>
<dbReference type="Pfam" id="PF11207">
    <property type="entry name" value="DUF2989"/>
    <property type="match status" value="1"/>
</dbReference>
<proteinExistence type="predicted"/>
<dbReference type="EMBL" id="FYAK01000003">
    <property type="protein sequence ID" value="SMY35700.1"/>
    <property type="molecule type" value="Genomic_DNA"/>
</dbReference>
<keyword evidence="2" id="KW-1185">Reference proteome</keyword>
<evidence type="ECO:0000313" key="2">
    <source>
        <dbReference type="Proteomes" id="UP000195963"/>
    </source>
</evidence>
<organism evidence="1 2">
    <name type="scientific">Photobacterium malacitanum</name>
    <dbReference type="NCBI Taxonomy" id="2204294"/>
    <lineage>
        <taxon>Bacteria</taxon>
        <taxon>Pseudomonadati</taxon>
        <taxon>Pseudomonadota</taxon>
        <taxon>Gammaproteobacteria</taxon>
        <taxon>Vibrionales</taxon>
        <taxon>Vibrionaceae</taxon>
        <taxon>Photobacterium</taxon>
    </lineage>
</organism>
<evidence type="ECO:0000313" key="1">
    <source>
        <dbReference type="EMBL" id="SMY35700.1"/>
    </source>
</evidence>
<dbReference type="Proteomes" id="UP000195963">
    <property type="component" value="Unassembled WGS sequence"/>
</dbReference>
<name>A0A1Y6MIU4_9GAMM</name>
<evidence type="ECO:0008006" key="3">
    <source>
        <dbReference type="Google" id="ProtNLM"/>
    </source>
</evidence>
<dbReference type="AlphaFoldDB" id="A0A1Y6MIU4"/>
<protein>
    <recommendedName>
        <fullName evidence="3">DUF2989 domain-containing protein</fullName>
    </recommendedName>
</protein>
<accession>A0A1Y6MIU4</accession>
<sequence>MKAILLLPLLVSGCFDRYRTTDSLCNDNPQLCQPLNLNDGQCRIQRTNLIWQRYATLQAPTDQQKFKELQATQEYQFCLEYAAGIEPTELKQRKTKRIQALHHSYEAIDRLTQELQSSQDPHIIFYRWTQGDQTAKQQFLALEGNTKLEHPELQLALASYYIDKNKTKTLNILHHSLSLYKADDDININILHTLATLYYQQKNTAAAYVWTNVANQYQPNTQPKTVTSSIKNRFNLTDNERQKLNTTVTNIIKALNNGQYIQTTINLPN</sequence>
<reference evidence="2" key="1">
    <citation type="submission" date="2017-06" db="EMBL/GenBank/DDBJ databases">
        <authorList>
            <person name="Rodrigo-Torres L."/>
            <person name="Arahal R.D."/>
            <person name="Lucena T."/>
        </authorList>
    </citation>
    <scope>NUCLEOTIDE SEQUENCE [LARGE SCALE GENOMIC DNA]</scope>
    <source>
        <strain evidence="2">CECT 9190</strain>
    </source>
</reference>
<gene>
    <name evidence="1" type="ORF">PMAL9190_02070</name>
</gene>